<dbReference type="AlphaFoldDB" id="A0A0J6Y9I0"/>
<feature type="region of interest" description="Disordered" evidence="1">
    <location>
        <begin position="1"/>
        <end position="75"/>
    </location>
</feature>
<name>A0A0J6Y9I0_COCIT</name>
<dbReference type="Proteomes" id="UP000054565">
    <property type="component" value="Unassembled WGS sequence"/>
</dbReference>
<accession>A0A0J6Y9I0</accession>
<evidence type="ECO:0000256" key="1">
    <source>
        <dbReference type="SAM" id="MobiDB-lite"/>
    </source>
</evidence>
<evidence type="ECO:0000313" key="2">
    <source>
        <dbReference type="EMBL" id="KMP05311.1"/>
    </source>
</evidence>
<feature type="compositionally biased region" description="Basic and acidic residues" evidence="1">
    <location>
        <begin position="65"/>
        <end position="75"/>
    </location>
</feature>
<proteinExistence type="predicted"/>
<sequence length="75" mass="8435">MPGVAIATYRRRPTPNFEARSPVMGKRTKNTKSVSQKLPSLEPAQPSRDRNDQAQRAARLLGISDPREFSGEKQR</sequence>
<gene>
    <name evidence="2" type="ORF">CIRG_04992</name>
</gene>
<protein>
    <submittedName>
        <fullName evidence="2">Uncharacterized protein</fullName>
    </submittedName>
</protein>
<reference evidence="3" key="1">
    <citation type="journal article" date="2010" name="Genome Res.">
        <title>Population genomic sequencing of Coccidioides fungi reveals recent hybridization and transposon control.</title>
        <authorList>
            <person name="Neafsey D.E."/>
            <person name="Barker B.M."/>
            <person name="Sharpton T.J."/>
            <person name="Stajich J.E."/>
            <person name="Park D.J."/>
            <person name="Whiston E."/>
            <person name="Hung C.-Y."/>
            <person name="McMahan C."/>
            <person name="White J."/>
            <person name="Sykes S."/>
            <person name="Heiman D."/>
            <person name="Young S."/>
            <person name="Zeng Q."/>
            <person name="Abouelleil A."/>
            <person name="Aftuck L."/>
            <person name="Bessette D."/>
            <person name="Brown A."/>
            <person name="FitzGerald M."/>
            <person name="Lui A."/>
            <person name="Macdonald J.P."/>
            <person name="Priest M."/>
            <person name="Orbach M.J."/>
            <person name="Galgiani J.N."/>
            <person name="Kirkland T.N."/>
            <person name="Cole G.T."/>
            <person name="Birren B.W."/>
            <person name="Henn M.R."/>
            <person name="Taylor J.W."/>
            <person name="Rounsley S.D."/>
        </authorList>
    </citation>
    <scope>NUCLEOTIDE SEQUENCE [LARGE SCALE GENOMIC DNA]</scope>
    <source>
        <strain evidence="3">RMSCC 2394</strain>
    </source>
</reference>
<organism evidence="2 3">
    <name type="scientific">Coccidioides immitis RMSCC 2394</name>
    <dbReference type="NCBI Taxonomy" id="404692"/>
    <lineage>
        <taxon>Eukaryota</taxon>
        <taxon>Fungi</taxon>
        <taxon>Dikarya</taxon>
        <taxon>Ascomycota</taxon>
        <taxon>Pezizomycotina</taxon>
        <taxon>Eurotiomycetes</taxon>
        <taxon>Eurotiomycetidae</taxon>
        <taxon>Onygenales</taxon>
        <taxon>Onygenaceae</taxon>
        <taxon>Coccidioides</taxon>
    </lineage>
</organism>
<evidence type="ECO:0000313" key="3">
    <source>
        <dbReference type="Proteomes" id="UP000054565"/>
    </source>
</evidence>
<dbReference type="EMBL" id="DS028095">
    <property type="protein sequence ID" value="KMP05311.1"/>
    <property type="molecule type" value="Genomic_DNA"/>
</dbReference>